<reference evidence="1 2" key="1">
    <citation type="journal article" date="2023" name="Nucleic Acids Res.">
        <title>The hologenome of Daphnia magna reveals possible DNA methylation and microbiome-mediated evolution of the host genome.</title>
        <authorList>
            <person name="Chaturvedi A."/>
            <person name="Li X."/>
            <person name="Dhandapani V."/>
            <person name="Marshall H."/>
            <person name="Kissane S."/>
            <person name="Cuenca-Cambronero M."/>
            <person name="Asole G."/>
            <person name="Calvet F."/>
            <person name="Ruiz-Romero M."/>
            <person name="Marangio P."/>
            <person name="Guigo R."/>
            <person name="Rago D."/>
            <person name="Mirbahai L."/>
            <person name="Eastwood N."/>
            <person name="Colbourne J.K."/>
            <person name="Zhou J."/>
            <person name="Mallon E."/>
            <person name="Orsini L."/>
        </authorList>
    </citation>
    <scope>NUCLEOTIDE SEQUENCE [LARGE SCALE GENOMIC DNA]</scope>
    <source>
        <strain evidence="1">LRV0_1</strain>
    </source>
</reference>
<comment type="caution">
    <text evidence="1">The sequence shown here is derived from an EMBL/GenBank/DDBJ whole genome shotgun (WGS) entry which is preliminary data.</text>
</comment>
<accession>A0ABQ9ZEP9</accession>
<dbReference type="EMBL" id="JAOYFB010000003">
    <property type="protein sequence ID" value="KAK4011412.1"/>
    <property type="molecule type" value="Genomic_DNA"/>
</dbReference>
<keyword evidence="2" id="KW-1185">Reference proteome</keyword>
<evidence type="ECO:0000313" key="2">
    <source>
        <dbReference type="Proteomes" id="UP001234178"/>
    </source>
</evidence>
<evidence type="ECO:0000313" key="1">
    <source>
        <dbReference type="EMBL" id="KAK4011412.1"/>
    </source>
</evidence>
<protein>
    <submittedName>
        <fullName evidence="1">Uncharacterized protein</fullName>
    </submittedName>
</protein>
<proteinExistence type="predicted"/>
<sequence>MTEAGAAEDGTAYLQARTDFFAGILGLSSEIGQVRHSETAEESLNGQVNNHPLLPKSGARSKIQRELPSYGFLNRNAVQKFLNLRVGTSGVDQGSGRSRSLTTTAAAVAPKNVAFPNTAVRSPGRAITTTAIASLVATIGIHRSTSHRKNSDNNRNAALSAVAMVGYGVYTTPVPLLVLQLNVVISNMMPPGQWRYLTWMRPLRFPDDNRLRSCNVQPRSTEFQLCHHDNSNRFSL</sequence>
<name>A0ABQ9ZEP9_9CRUS</name>
<dbReference type="Proteomes" id="UP001234178">
    <property type="component" value="Unassembled WGS sequence"/>
</dbReference>
<organism evidence="1 2">
    <name type="scientific">Daphnia magna</name>
    <dbReference type="NCBI Taxonomy" id="35525"/>
    <lineage>
        <taxon>Eukaryota</taxon>
        <taxon>Metazoa</taxon>
        <taxon>Ecdysozoa</taxon>
        <taxon>Arthropoda</taxon>
        <taxon>Crustacea</taxon>
        <taxon>Branchiopoda</taxon>
        <taxon>Diplostraca</taxon>
        <taxon>Cladocera</taxon>
        <taxon>Anomopoda</taxon>
        <taxon>Daphniidae</taxon>
        <taxon>Daphnia</taxon>
    </lineage>
</organism>
<gene>
    <name evidence="1" type="ORF">OUZ56_020529</name>
</gene>